<evidence type="ECO:0008006" key="6">
    <source>
        <dbReference type="Google" id="ProtNLM"/>
    </source>
</evidence>
<feature type="transmembrane region" description="Helical" evidence="1">
    <location>
        <begin position="217"/>
        <end position="238"/>
    </location>
</feature>
<gene>
    <name evidence="4" type="ORF">SCAR479_13709</name>
</gene>
<dbReference type="PANTHER" id="PTHR34814:SF2">
    <property type="entry name" value="DUF3533 DOMAIN-CONTAINING PROTEIN"/>
    <property type="match status" value="1"/>
</dbReference>
<feature type="transmembrane region" description="Helical" evidence="1">
    <location>
        <begin position="134"/>
        <end position="154"/>
    </location>
</feature>
<comment type="caution">
    <text evidence="4">The sequence shown here is derived from an EMBL/GenBank/DDBJ whole genome shotgun (WGS) entry which is preliminary data.</text>
</comment>
<dbReference type="InterPro" id="IPR036188">
    <property type="entry name" value="FAD/NAD-bd_sf"/>
</dbReference>
<feature type="transmembrane region" description="Helical" evidence="1">
    <location>
        <begin position="58"/>
        <end position="77"/>
    </location>
</feature>
<dbReference type="SUPFAM" id="SSF51905">
    <property type="entry name" value="FAD/NAD(P)-binding domain"/>
    <property type="match status" value="1"/>
</dbReference>
<evidence type="ECO:0000256" key="1">
    <source>
        <dbReference type="SAM" id="Phobius"/>
    </source>
</evidence>
<dbReference type="Gene3D" id="3.30.560.10">
    <property type="entry name" value="Glucose Oxidase, domain 3"/>
    <property type="match status" value="1"/>
</dbReference>
<dbReference type="Pfam" id="PF12051">
    <property type="entry name" value="DUF3533"/>
    <property type="match status" value="1"/>
</dbReference>
<evidence type="ECO:0000259" key="3">
    <source>
        <dbReference type="Pfam" id="PF12051"/>
    </source>
</evidence>
<evidence type="ECO:0000313" key="5">
    <source>
        <dbReference type="Proteomes" id="UP001465668"/>
    </source>
</evidence>
<keyword evidence="1" id="KW-0812">Transmembrane</keyword>
<organism evidence="4 5">
    <name type="scientific">Seiridium cardinale</name>
    <dbReference type="NCBI Taxonomy" id="138064"/>
    <lineage>
        <taxon>Eukaryota</taxon>
        <taxon>Fungi</taxon>
        <taxon>Dikarya</taxon>
        <taxon>Ascomycota</taxon>
        <taxon>Pezizomycotina</taxon>
        <taxon>Sordariomycetes</taxon>
        <taxon>Xylariomycetidae</taxon>
        <taxon>Amphisphaeriales</taxon>
        <taxon>Sporocadaceae</taxon>
        <taxon>Seiridium</taxon>
    </lineage>
</organism>
<reference evidence="4 5" key="1">
    <citation type="submission" date="2024-02" db="EMBL/GenBank/DDBJ databases">
        <title>First draft genome assembly of two strains of Seiridium cardinale.</title>
        <authorList>
            <person name="Emiliani G."/>
            <person name="Scali E."/>
        </authorList>
    </citation>
    <scope>NUCLEOTIDE SEQUENCE [LARGE SCALE GENOMIC DNA]</scope>
    <source>
        <strain evidence="4 5">BM-138-000479</strain>
    </source>
</reference>
<dbReference type="Proteomes" id="UP001465668">
    <property type="component" value="Unassembled WGS sequence"/>
</dbReference>
<name>A0ABR2X796_9PEZI</name>
<sequence>MEKVVDTSLRVKGLSNLRIVDASVFPVALAAHLQVPTYALAEQASVIIARDTAQGSRVIYNTLVIILILIQEFFYLGTINGIYANMKIYARIHPSRIIVMRFLNSLLYCVIGSLCVAGMIWAFRTSWSVDGNQWALTCVWLFAHLNFEVLEVFTVWLPIPYVPVVLLSWTVMSVTSILLPPELLPGFYRIGYMFPAHEVYQTLLDIRSRDCSPHLRYSLPILFAWEILGFILSALGVLRRSHYATLAEEQQEKQFNERLNAAIEFERHMGDKHKSQMDKESQGNETRLGNEMKLQDTYEAMRQRLAAMINREEINENKLQKKLDRTCNFVL</sequence>
<dbReference type="EMBL" id="JARVKM010000116">
    <property type="protein sequence ID" value="KAK9769644.1"/>
    <property type="molecule type" value="Genomic_DNA"/>
</dbReference>
<keyword evidence="5" id="KW-1185">Reference proteome</keyword>
<feature type="transmembrane region" description="Helical" evidence="1">
    <location>
        <begin position="98"/>
        <end position="122"/>
    </location>
</feature>
<evidence type="ECO:0000313" key="4">
    <source>
        <dbReference type="EMBL" id="KAK9769644.1"/>
    </source>
</evidence>
<dbReference type="Gene3D" id="3.50.50.60">
    <property type="entry name" value="FAD/NAD(P)-binding domain"/>
    <property type="match status" value="1"/>
</dbReference>
<feature type="domain" description="DUF3533" evidence="3">
    <location>
        <begin position="48"/>
        <end position="230"/>
    </location>
</feature>
<proteinExistence type="predicted"/>
<keyword evidence="1" id="KW-1133">Transmembrane helix</keyword>
<feature type="domain" description="Glucose-methanol-choline oxidoreductase C-terminal" evidence="2">
    <location>
        <begin position="2"/>
        <end position="41"/>
    </location>
</feature>
<dbReference type="PANTHER" id="PTHR34814">
    <property type="entry name" value="NITROSOGUANIDINE RESISTANCE PROTEIN SNG1"/>
    <property type="match status" value="1"/>
</dbReference>
<accession>A0ABR2X796</accession>
<feature type="transmembrane region" description="Helical" evidence="1">
    <location>
        <begin position="161"/>
        <end position="179"/>
    </location>
</feature>
<evidence type="ECO:0000259" key="2">
    <source>
        <dbReference type="Pfam" id="PF05199"/>
    </source>
</evidence>
<dbReference type="InterPro" id="IPR053001">
    <property type="entry name" value="MNNG_permease-like"/>
</dbReference>
<keyword evidence="1" id="KW-0472">Membrane</keyword>
<protein>
    <recommendedName>
        <fullName evidence="6">DUF3533 domain-containing protein</fullName>
    </recommendedName>
</protein>
<dbReference type="InterPro" id="IPR022703">
    <property type="entry name" value="DUF3533"/>
</dbReference>
<dbReference type="Pfam" id="PF05199">
    <property type="entry name" value="GMC_oxred_C"/>
    <property type="match status" value="1"/>
</dbReference>
<dbReference type="InterPro" id="IPR007867">
    <property type="entry name" value="GMC_OxRtase_C"/>
</dbReference>